<evidence type="ECO:0000313" key="1">
    <source>
        <dbReference type="EMBL" id="MCW8344708.1"/>
    </source>
</evidence>
<accession>A0A9X3HUZ8</accession>
<dbReference type="EMBL" id="JAKRRY010000001">
    <property type="protein sequence ID" value="MCW8344708.1"/>
    <property type="molecule type" value="Genomic_DNA"/>
</dbReference>
<comment type="caution">
    <text evidence="1">The sequence shown here is derived from an EMBL/GenBank/DDBJ whole genome shotgun (WGS) entry which is preliminary data.</text>
</comment>
<keyword evidence="2" id="KW-1185">Reference proteome</keyword>
<sequence length="241" mass="27283">MFLTPYVSTTNDHFEFTRQQASHFAKIVAGDFNPIHDEDAKRFCVPGDLLFAVLLQKEGISQKMRFDFSGMVANGTPLSVSKKCDTESSLVDSNDKEYLHMTREGAISHDQAFIEHVVTNYVQFSGMNFPHIMVPLMQEQQMMINCQRPLVIYESMEVEFSRIDLKHPEVEFTGATFDVEGKRGLVTLNFSFTEDGEVVGKGMKRMVATGLKPYCDDAVADLVERFNQRKADFIEQNGALV</sequence>
<name>A0A9X3HUZ8_9VIBR</name>
<evidence type="ECO:0000313" key="2">
    <source>
        <dbReference type="Proteomes" id="UP001155587"/>
    </source>
</evidence>
<dbReference type="AlphaFoldDB" id="A0A9X3HUZ8"/>
<gene>
    <name evidence="1" type="ORF">MD535_01535</name>
</gene>
<reference evidence="1" key="1">
    <citation type="submission" date="2022-02" db="EMBL/GenBank/DDBJ databases">
        <title>Vibrio sp. nov, a new bacterium isolated from seawater.</title>
        <authorList>
            <person name="Yuan Y."/>
        </authorList>
    </citation>
    <scope>NUCLEOTIDE SEQUENCE</scope>
    <source>
        <strain evidence="1">ZSDZ65</strain>
    </source>
</reference>
<proteinExistence type="predicted"/>
<protein>
    <submittedName>
        <fullName evidence="1">DUF3581 domain-containing protein</fullName>
    </submittedName>
</protein>
<dbReference type="InterPro" id="IPR021974">
    <property type="entry name" value="DUF3581"/>
</dbReference>
<organism evidence="1 2">
    <name type="scientific">Vibrio qingdaonensis</name>
    <dbReference type="NCBI Taxonomy" id="2829491"/>
    <lineage>
        <taxon>Bacteria</taxon>
        <taxon>Pseudomonadati</taxon>
        <taxon>Pseudomonadota</taxon>
        <taxon>Gammaproteobacteria</taxon>
        <taxon>Vibrionales</taxon>
        <taxon>Vibrionaceae</taxon>
        <taxon>Vibrio</taxon>
    </lineage>
</organism>
<dbReference type="Proteomes" id="UP001155587">
    <property type="component" value="Unassembled WGS sequence"/>
</dbReference>
<dbReference type="RefSeq" id="WP_265673146.1">
    <property type="nucleotide sequence ID" value="NZ_JAKRRY010000001.1"/>
</dbReference>
<dbReference type="Pfam" id="PF12119">
    <property type="entry name" value="DUF3581"/>
    <property type="match status" value="1"/>
</dbReference>